<comment type="caution">
    <text evidence="1">The sequence shown here is derived from an EMBL/GenBank/DDBJ whole genome shotgun (WGS) entry which is preliminary data.</text>
</comment>
<feature type="non-terminal residue" evidence="1">
    <location>
        <position position="87"/>
    </location>
</feature>
<proteinExistence type="predicted"/>
<name>A0ACC0JNY8_CHOFU</name>
<sequence length="87" mass="10167">MFRLAPFTCSLPSASLYRLSARNKDSDQLRNPFVWKFGIKCPVCSKFVLPDDIECHLVMCLTRPRLSYNVKDYVFCEQLITLMHGYK</sequence>
<protein>
    <submittedName>
        <fullName evidence="1">Uncharacterized protein</fullName>
    </submittedName>
</protein>
<evidence type="ECO:0000313" key="2">
    <source>
        <dbReference type="Proteomes" id="UP001064048"/>
    </source>
</evidence>
<gene>
    <name evidence="1" type="ORF">MSG28_004897</name>
</gene>
<accession>A0ACC0JNY8</accession>
<keyword evidence="2" id="KW-1185">Reference proteome</keyword>
<reference evidence="1 2" key="1">
    <citation type="journal article" date="2022" name="Genome Biol. Evol.">
        <title>The Spruce Budworm Genome: Reconstructing the Evolutionary History of Antifreeze Proteins.</title>
        <authorList>
            <person name="Beliveau C."/>
            <person name="Gagne P."/>
            <person name="Picq S."/>
            <person name="Vernygora O."/>
            <person name="Keeling C.I."/>
            <person name="Pinkney K."/>
            <person name="Doucet D."/>
            <person name="Wen F."/>
            <person name="Johnston J.S."/>
            <person name="Maaroufi H."/>
            <person name="Boyle B."/>
            <person name="Laroche J."/>
            <person name="Dewar K."/>
            <person name="Juretic N."/>
            <person name="Blackburn G."/>
            <person name="Nisole A."/>
            <person name="Brunet B."/>
            <person name="Brandao M."/>
            <person name="Lumley L."/>
            <person name="Duan J."/>
            <person name="Quan G."/>
            <person name="Lucarotti C.J."/>
            <person name="Roe A.D."/>
            <person name="Sperling F.A.H."/>
            <person name="Levesque R.C."/>
            <person name="Cusson M."/>
        </authorList>
    </citation>
    <scope>NUCLEOTIDE SEQUENCE [LARGE SCALE GENOMIC DNA]</scope>
    <source>
        <strain evidence="1">Glfc:IPQL:Cfum</strain>
    </source>
</reference>
<organism evidence="1 2">
    <name type="scientific">Choristoneura fumiferana</name>
    <name type="common">Spruce budworm moth</name>
    <name type="synonym">Archips fumiferana</name>
    <dbReference type="NCBI Taxonomy" id="7141"/>
    <lineage>
        <taxon>Eukaryota</taxon>
        <taxon>Metazoa</taxon>
        <taxon>Ecdysozoa</taxon>
        <taxon>Arthropoda</taxon>
        <taxon>Hexapoda</taxon>
        <taxon>Insecta</taxon>
        <taxon>Pterygota</taxon>
        <taxon>Neoptera</taxon>
        <taxon>Endopterygota</taxon>
        <taxon>Lepidoptera</taxon>
        <taxon>Glossata</taxon>
        <taxon>Ditrysia</taxon>
        <taxon>Tortricoidea</taxon>
        <taxon>Tortricidae</taxon>
        <taxon>Tortricinae</taxon>
        <taxon>Choristoneura</taxon>
    </lineage>
</organism>
<dbReference type="EMBL" id="CM046108">
    <property type="protein sequence ID" value="KAI8425877.1"/>
    <property type="molecule type" value="Genomic_DNA"/>
</dbReference>
<evidence type="ECO:0000313" key="1">
    <source>
        <dbReference type="EMBL" id="KAI8425877.1"/>
    </source>
</evidence>
<dbReference type="Proteomes" id="UP001064048">
    <property type="component" value="Chromosome 8"/>
</dbReference>